<dbReference type="Gene3D" id="3.30.1330.70">
    <property type="entry name" value="Holliday junction resolvase RusA"/>
    <property type="match status" value="1"/>
</dbReference>
<proteinExistence type="predicted"/>
<accession>A0A6H2A434</accession>
<name>A0A6H2A434_9ZZZZ</name>
<dbReference type="GO" id="GO:0006310">
    <property type="term" value="P:DNA recombination"/>
    <property type="evidence" value="ECO:0007669"/>
    <property type="project" value="InterPro"/>
</dbReference>
<dbReference type="AlphaFoldDB" id="A0A6H2A434"/>
<dbReference type="SUPFAM" id="SSF103084">
    <property type="entry name" value="Holliday junction resolvase RusA"/>
    <property type="match status" value="1"/>
</dbReference>
<evidence type="ECO:0000313" key="1">
    <source>
        <dbReference type="EMBL" id="QJA54347.1"/>
    </source>
</evidence>
<organism evidence="1">
    <name type="scientific">viral metagenome</name>
    <dbReference type="NCBI Taxonomy" id="1070528"/>
    <lineage>
        <taxon>unclassified sequences</taxon>
        <taxon>metagenomes</taxon>
        <taxon>organismal metagenomes</taxon>
    </lineage>
</organism>
<dbReference type="GO" id="GO:0006281">
    <property type="term" value="P:DNA repair"/>
    <property type="evidence" value="ECO:0007669"/>
    <property type="project" value="InterPro"/>
</dbReference>
<dbReference type="InterPro" id="IPR036614">
    <property type="entry name" value="RusA-like_sf"/>
</dbReference>
<reference evidence="1" key="1">
    <citation type="submission" date="2020-03" db="EMBL/GenBank/DDBJ databases">
        <title>The deep terrestrial virosphere.</title>
        <authorList>
            <person name="Holmfeldt K."/>
            <person name="Nilsson E."/>
            <person name="Simone D."/>
            <person name="Lopez-Fernandez M."/>
            <person name="Wu X."/>
            <person name="de Brujin I."/>
            <person name="Lundin D."/>
            <person name="Andersson A."/>
            <person name="Bertilsson S."/>
            <person name="Dopson M."/>
        </authorList>
    </citation>
    <scope>NUCLEOTIDE SEQUENCE</scope>
    <source>
        <strain evidence="1">TM448A04631</strain>
    </source>
</reference>
<gene>
    <name evidence="1" type="ORF">TM448A04631_0009</name>
</gene>
<dbReference type="EMBL" id="MT144498">
    <property type="protein sequence ID" value="QJA54347.1"/>
    <property type="molecule type" value="Genomic_DNA"/>
</dbReference>
<sequence length="128" mass="14336">MIKVEIPCALPNATNPNWKGHWAVRAKAVKQFRADAYFAALVWGARKEPPYKKATVTITLIVPDKRYIRDPDNALASLKPAIDGCVDAGIIKDDDDLSFKPVIYEIDRGRAPLIILEFHEENPDPPVE</sequence>
<protein>
    <submittedName>
        <fullName evidence="1">Uncharacterized protein</fullName>
    </submittedName>
</protein>
<dbReference type="GO" id="GO:0000287">
    <property type="term" value="F:magnesium ion binding"/>
    <property type="evidence" value="ECO:0007669"/>
    <property type="project" value="InterPro"/>
</dbReference>